<organism evidence="2 3">
    <name type="scientific">Catenaria anguillulae PL171</name>
    <dbReference type="NCBI Taxonomy" id="765915"/>
    <lineage>
        <taxon>Eukaryota</taxon>
        <taxon>Fungi</taxon>
        <taxon>Fungi incertae sedis</taxon>
        <taxon>Blastocladiomycota</taxon>
        <taxon>Blastocladiomycetes</taxon>
        <taxon>Blastocladiales</taxon>
        <taxon>Catenariaceae</taxon>
        <taxon>Catenaria</taxon>
    </lineage>
</organism>
<dbReference type="AlphaFoldDB" id="A0A1Y2H4V6"/>
<evidence type="ECO:0000313" key="3">
    <source>
        <dbReference type="Proteomes" id="UP000193411"/>
    </source>
</evidence>
<gene>
    <name evidence="2" type="ORF">BCR44DRAFT_1375133</name>
</gene>
<dbReference type="Pfam" id="PF00582">
    <property type="entry name" value="Usp"/>
    <property type="match status" value="1"/>
</dbReference>
<reference evidence="2 3" key="1">
    <citation type="submission" date="2016-07" db="EMBL/GenBank/DDBJ databases">
        <title>Pervasive Adenine N6-methylation of Active Genes in Fungi.</title>
        <authorList>
            <consortium name="DOE Joint Genome Institute"/>
            <person name="Mondo S.J."/>
            <person name="Dannebaum R.O."/>
            <person name="Kuo R.C."/>
            <person name="Labutti K."/>
            <person name="Haridas S."/>
            <person name="Kuo A."/>
            <person name="Salamov A."/>
            <person name="Ahrendt S.R."/>
            <person name="Lipzen A."/>
            <person name="Sullivan W."/>
            <person name="Andreopoulos W.B."/>
            <person name="Clum A."/>
            <person name="Lindquist E."/>
            <person name="Daum C."/>
            <person name="Ramamoorthy G.K."/>
            <person name="Gryganskyi A."/>
            <person name="Culley D."/>
            <person name="Magnuson J.K."/>
            <person name="James T.Y."/>
            <person name="O'Malley M.A."/>
            <person name="Stajich J.E."/>
            <person name="Spatafora J.W."/>
            <person name="Visel A."/>
            <person name="Grigoriev I.V."/>
        </authorList>
    </citation>
    <scope>NUCLEOTIDE SEQUENCE [LARGE SCALE GENOMIC DNA]</scope>
    <source>
        <strain evidence="2 3">PL171</strain>
    </source>
</reference>
<comment type="caution">
    <text evidence="2">The sequence shown here is derived from an EMBL/GenBank/DDBJ whole genome shotgun (WGS) entry which is preliminary data.</text>
</comment>
<evidence type="ECO:0000313" key="2">
    <source>
        <dbReference type="EMBL" id="ORZ29598.1"/>
    </source>
</evidence>
<protein>
    <recommendedName>
        <fullName evidence="1">UspA domain-containing protein</fullName>
    </recommendedName>
</protein>
<dbReference type="SUPFAM" id="SSF52402">
    <property type="entry name" value="Adenine nucleotide alpha hydrolases-like"/>
    <property type="match status" value="1"/>
</dbReference>
<dbReference type="Gene3D" id="3.40.50.620">
    <property type="entry name" value="HUPs"/>
    <property type="match status" value="1"/>
</dbReference>
<dbReference type="OrthoDB" id="843225at2759"/>
<proteinExistence type="predicted"/>
<evidence type="ECO:0000259" key="1">
    <source>
        <dbReference type="Pfam" id="PF00582"/>
    </source>
</evidence>
<dbReference type="CDD" id="cd23659">
    <property type="entry name" value="USP_At3g01520-like"/>
    <property type="match status" value="1"/>
</dbReference>
<dbReference type="InterPro" id="IPR006015">
    <property type="entry name" value="Universal_stress_UspA"/>
</dbReference>
<accession>A0A1Y2H4V6</accession>
<name>A0A1Y2H4V6_9FUNG</name>
<feature type="non-terminal residue" evidence="2">
    <location>
        <position position="1"/>
    </location>
</feature>
<feature type="non-terminal residue" evidence="2">
    <location>
        <position position="152"/>
    </location>
</feature>
<dbReference type="EMBL" id="MCFL01000156">
    <property type="protein sequence ID" value="ORZ29598.1"/>
    <property type="molecule type" value="Genomic_DNA"/>
</dbReference>
<keyword evidence="3" id="KW-1185">Reference proteome</keyword>
<feature type="domain" description="UspA" evidence="1">
    <location>
        <begin position="1"/>
        <end position="152"/>
    </location>
</feature>
<sequence length="152" mass="17021">RTVLIPVERSVSSTATLHWARRNVLRPTDKVILINVRPYQQVYFADLGAELLISLNDLEKAVRQESHDLVRMYAKYLQSDDQADEHLAVPAQVQGFALRGDPRTDICRKAQEVGADLIVMGSHGKGVFERMTLGSVSEYVSQHANVPVVIVR</sequence>
<dbReference type="InterPro" id="IPR006016">
    <property type="entry name" value="UspA"/>
</dbReference>
<dbReference type="InterPro" id="IPR014729">
    <property type="entry name" value="Rossmann-like_a/b/a_fold"/>
</dbReference>
<dbReference type="STRING" id="765915.A0A1Y2H4V6"/>
<dbReference type="PANTHER" id="PTHR31964:SF140">
    <property type="entry name" value="UNIVERSAL STRESS PROTEIN FAMILY PROTEIN"/>
    <property type="match status" value="1"/>
</dbReference>
<dbReference type="PRINTS" id="PR01438">
    <property type="entry name" value="UNVRSLSTRESS"/>
</dbReference>
<dbReference type="Proteomes" id="UP000193411">
    <property type="component" value="Unassembled WGS sequence"/>
</dbReference>
<dbReference type="PANTHER" id="PTHR31964">
    <property type="entry name" value="ADENINE NUCLEOTIDE ALPHA HYDROLASES-LIKE SUPERFAMILY PROTEIN"/>
    <property type="match status" value="1"/>
</dbReference>